<accession>A0AAD7F3Q5</accession>
<feature type="coiled-coil region" evidence="1">
    <location>
        <begin position="11"/>
        <end position="38"/>
    </location>
</feature>
<evidence type="ECO:0008006" key="4">
    <source>
        <dbReference type="Google" id="ProtNLM"/>
    </source>
</evidence>
<keyword evidence="1" id="KW-0175">Coiled coil</keyword>
<dbReference type="Proteomes" id="UP001218218">
    <property type="component" value="Unassembled WGS sequence"/>
</dbReference>
<comment type="caution">
    <text evidence="2">The sequence shown here is derived from an EMBL/GenBank/DDBJ whole genome shotgun (WGS) entry which is preliminary data.</text>
</comment>
<gene>
    <name evidence="2" type="ORF">DFH08DRAFT_5319</name>
</gene>
<organism evidence="2 3">
    <name type="scientific">Mycena albidolilacea</name>
    <dbReference type="NCBI Taxonomy" id="1033008"/>
    <lineage>
        <taxon>Eukaryota</taxon>
        <taxon>Fungi</taxon>
        <taxon>Dikarya</taxon>
        <taxon>Basidiomycota</taxon>
        <taxon>Agaricomycotina</taxon>
        <taxon>Agaricomycetes</taxon>
        <taxon>Agaricomycetidae</taxon>
        <taxon>Agaricales</taxon>
        <taxon>Marasmiineae</taxon>
        <taxon>Mycenaceae</taxon>
        <taxon>Mycena</taxon>
    </lineage>
</organism>
<sequence length="214" mass="24452">MSSPAADRARVADLDAQISFLERSLSELQSEKQLVLERLYSYKYPVLTVPTEIIAEIFIHFLPSYPVCPLLLGPDSPTLLTHICRKWREIALTTPALWRAISLLDSVIHGVDHDKLVDMCHTRSRCLPLHLHFSWIFAPAHTAEFLASVVPHRVRWEYLNLRYLPVSHLHILEGPMPLLRRLDWLSHLPTATKFACHEAPTYAQLFLTPLPLGA</sequence>
<proteinExistence type="predicted"/>
<evidence type="ECO:0000313" key="3">
    <source>
        <dbReference type="Proteomes" id="UP001218218"/>
    </source>
</evidence>
<reference evidence="2" key="1">
    <citation type="submission" date="2023-03" db="EMBL/GenBank/DDBJ databases">
        <title>Massive genome expansion in bonnet fungi (Mycena s.s.) driven by repeated elements and novel gene families across ecological guilds.</title>
        <authorList>
            <consortium name="Lawrence Berkeley National Laboratory"/>
            <person name="Harder C.B."/>
            <person name="Miyauchi S."/>
            <person name="Viragh M."/>
            <person name="Kuo A."/>
            <person name="Thoen E."/>
            <person name="Andreopoulos B."/>
            <person name="Lu D."/>
            <person name="Skrede I."/>
            <person name="Drula E."/>
            <person name="Henrissat B."/>
            <person name="Morin E."/>
            <person name="Kohler A."/>
            <person name="Barry K."/>
            <person name="LaButti K."/>
            <person name="Morin E."/>
            <person name="Salamov A."/>
            <person name="Lipzen A."/>
            <person name="Mereny Z."/>
            <person name="Hegedus B."/>
            <person name="Baldrian P."/>
            <person name="Stursova M."/>
            <person name="Weitz H."/>
            <person name="Taylor A."/>
            <person name="Grigoriev I.V."/>
            <person name="Nagy L.G."/>
            <person name="Martin F."/>
            <person name="Kauserud H."/>
        </authorList>
    </citation>
    <scope>NUCLEOTIDE SEQUENCE</scope>
    <source>
        <strain evidence="2">CBHHK002</strain>
    </source>
</reference>
<dbReference type="EMBL" id="JARIHO010000001">
    <property type="protein sequence ID" value="KAJ7367777.1"/>
    <property type="molecule type" value="Genomic_DNA"/>
</dbReference>
<evidence type="ECO:0000256" key="1">
    <source>
        <dbReference type="SAM" id="Coils"/>
    </source>
</evidence>
<evidence type="ECO:0000313" key="2">
    <source>
        <dbReference type="EMBL" id="KAJ7367777.1"/>
    </source>
</evidence>
<keyword evidence="3" id="KW-1185">Reference proteome</keyword>
<dbReference type="AlphaFoldDB" id="A0AAD7F3Q5"/>
<name>A0AAD7F3Q5_9AGAR</name>
<protein>
    <recommendedName>
        <fullName evidence="4">F-box domain-containing protein</fullName>
    </recommendedName>
</protein>